<sequence length="114" mass="12508">MTESIGYDWRLREQMAAAGLFHATKLMPELEARGIHLSPSQVHRLVSERPERLNLHVLVALTDILCCTADDLIVPVNLGAARRATEAATGTDTATTAIRARGLRPQRAHLTDQS</sequence>
<evidence type="ECO:0000313" key="4">
    <source>
        <dbReference type="Proteomes" id="UP000094426"/>
    </source>
</evidence>
<dbReference type="RefSeq" id="WP_011187041.1">
    <property type="nucleotide sequence ID" value="NZ_LNZG01000023.1"/>
</dbReference>
<dbReference type="Proteomes" id="UP000094426">
    <property type="component" value="Unassembled WGS sequence"/>
</dbReference>
<feature type="compositionally biased region" description="Low complexity" evidence="1">
    <location>
        <begin position="85"/>
        <end position="100"/>
    </location>
</feature>
<dbReference type="OMA" id="VCDIFAC"/>
<name>A0A1E2SJV6_LEIXY</name>
<organism evidence="3 4">
    <name type="scientific">Leifsonia xyli subsp. xyli</name>
    <dbReference type="NCBI Taxonomy" id="59736"/>
    <lineage>
        <taxon>Bacteria</taxon>
        <taxon>Bacillati</taxon>
        <taxon>Actinomycetota</taxon>
        <taxon>Actinomycetes</taxon>
        <taxon>Micrococcales</taxon>
        <taxon>Microbacteriaceae</taxon>
        <taxon>Leifsonia</taxon>
    </lineage>
</organism>
<dbReference type="OrthoDB" id="3626437at2"/>
<evidence type="ECO:0000256" key="1">
    <source>
        <dbReference type="SAM" id="MobiDB-lite"/>
    </source>
</evidence>
<feature type="domain" description="HTH cro/C1-type" evidence="2">
    <location>
        <begin position="10"/>
        <end position="75"/>
    </location>
</feature>
<evidence type="ECO:0000259" key="2">
    <source>
        <dbReference type="Pfam" id="PF13443"/>
    </source>
</evidence>
<proteinExistence type="predicted"/>
<dbReference type="InterPro" id="IPR001387">
    <property type="entry name" value="Cro/C1-type_HTH"/>
</dbReference>
<dbReference type="AlphaFoldDB" id="A0A1E2SJV6"/>
<evidence type="ECO:0000313" key="3">
    <source>
        <dbReference type="EMBL" id="ODA89954.1"/>
    </source>
</evidence>
<dbReference type="EMBL" id="LNZG01000023">
    <property type="protein sequence ID" value="ODA89954.1"/>
    <property type="molecule type" value="Genomic_DNA"/>
</dbReference>
<reference evidence="3 4" key="1">
    <citation type="submission" date="2015-11" db="EMBL/GenBank/DDBJ databases">
        <authorList>
            <person name="Zhang Y."/>
            <person name="Guo Z."/>
        </authorList>
    </citation>
    <scope>NUCLEOTIDE SEQUENCE [LARGE SCALE GENOMIC DNA]</scope>
    <source>
        <strain evidence="4">gdw1</strain>
    </source>
</reference>
<comment type="caution">
    <text evidence="3">The sequence shown here is derived from an EMBL/GenBank/DDBJ whole genome shotgun (WGS) entry which is preliminary data.</text>
</comment>
<protein>
    <submittedName>
        <fullName evidence="3">XRE family transcriptional regulator</fullName>
    </submittedName>
</protein>
<gene>
    <name evidence="3" type="ORF">ATY41_02630</name>
</gene>
<feature type="region of interest" description="Disordered" evidence="1">
    <location>
        <begin position="85"/>
        <end position="114"/>
    </location>
</feature>
<dbReference type="Pfam" id="PF13443">
    <property type="entry name" value="HTH_26"/>
    <property type="match status" value="1"/>
</dbReference>
<accession>A0A1E2SJV6</accession>